<dbReference type="Gene3D" id="2.60.40.640">
    <property type="match status" value="2"/>
</dbReference>
<evidence type="ECO:0000256" key="1">
    <source>
        <dbReference type="ARBA" id="ARBA00009100"/>
    </source>
</evidence>
<name>A0A176WRS5_MARPO</name>
<sequence>MRDIQESKEEEKVGSEFSGGAKKALTWKSDVPPTYSHISTTRVYKKEAVVQRYAVRRKDPPLQRLTSYGPLTGASRATGERRLVDLASRDDEEVAAEFTEARVGSLSNRLRDRLVTARGARRVEYGVGTTWNRFTIAGEAHLLSGRRNVAITEFRGELILDGRGAAAFAIGSSLPSSGLVQLSARSVGVFEALYNTVKPIQLMSKTLDISPAGKILPGVLELPFHLSIDVPNGIVIVPNGAPIETLFETYHGAYVNIQYLLTVDVIRGYLQKSLSATTEFIIESRPGRFQRSLVVPESVNFYITQDTQKHALLPVIRSGGFRVTGRIATQCSLTEPLMGELIVEKSAVPIYSIDVQLFRVESVAAGDRMATESSEIQSTQIADGDVCRGVKLPIYIILPRLCTCPTLSAGAFSLEFELSIVITFDAGFSKNYTHVEPVASKQLVALESIPLRLVRA</sequence>
<dbReference type="Pfam" id="PF03643">
    <property type="entry name" value="Vps26"/>
    <property type="match status" value="1"/>
</dbReference>
<dbReference type="InterPro" id="IPR014752">
    <property type="entry name" value="Arrestin-like_C"/>
</dbReference>
<evidence type="ECO:0000313" key="2">
    <source>
        <dbReference type="EMBL" id="OAE35820.1"/>
    </source>
</evidence>
<evidence type="ECO:0000313" key="3">
    <source>
        <dbReference type="Proteomes" id="UP000077202"/>
    </source>
</evidence>
<accession>A0A176WRS5</accession>
<dbReference type="EMBL" id="LVLJ01000057">
    <property type="protein sequence ID" value="OAE35820.1"/>
    <property type="molecule type" value="Genomic_DNA"/>
</dbReference>
<dbReference type="Proteomes" id="UP000077202">
    <property type="component" value="Unassembled WGS sequence"/>
</dbReference>
<proteinExistence type="inferred from homology"/>
<dbReference type="GO" id="GO:0006886">
    <property type="term" value="P:intracellular protein transport"/>
    <property type="evidence" value="ECO:0007669"/>
    <property type="project" value="InterPro"/>
</dbReference>
<dbReference type="AlphaFoldDB" id="A0A176WRS5"/>
<gene>
    <name evidence="2" type="ORF">AXG93_4225s1240</name>
</gene>
<comment type="similarity">
    <text evidence="1">Belongs to the VPS26 family.</text>
</comment>
<dbReference type="PANTHER" id="PTHR12233">
    <property type="entry name" value="VACUOLAR PROTEIN SORTING 26 RELATED"/>
    <property type="match status" value="1"/>
</dbReference>
<reference evidence="2" key="1">
    <citation type="submission" date="2016-03" db="EMBL/GenBank/DDBJ databases">
        <title>Mechanisms controlling the formation of the plant cell surface in tip-growing cells are functionally conserved among land plants.</title>
        <authorList>
            <person name="Honkanen S."/>
            <person name="Jones V.A."/>
            <person name="Morieri G."/>
            <person name="Champion C."/>
            <person name="Hetherington A.J."/>
            <person name="Kelly S."/>
            <person name="Saint-Marcoux D."/>
            <person name="Proust H."/>
            <person name="Prescott H."/>
            <person name="Dolan L."/>
        </authorList>
    </citation>
    <scope>NUCLEOTIDE SEQUENCE [LARGE SCALE GENOMIC DNA]</scope>
    <source>
        <tissue evidence="2">Whole gametophyte</tissue>
    </source>
</reference>
<keyword evidence="3" id="KW-1185">Reference proteome</keyword>
<dbReference type="InterPro" id="IPR028934">
    <property type="entry name" value="Vps26-related"/>
</dbReference>
<comment type="caution">
    <text evidence="2">The sequence shown here is derived from an EMBL/GenBank/DDBJ whole genome shotgun (WGS) entry which is preliminary data.</text>
</comment>
<organism evidence="2 3">
    <name type="scientific">Marchantia polymorpha subsp. ruderalis</name>
    <dbReference type="NCBI Taxonomy" id="1480154"/>
    <lineage>
        <taxon>Eukaryota</taxon>
        <taxon>Viridiplantae</taxon>
        <taxon>Streptophyta</taxon>
        <taxon>Embryophyta</taxon>
        <taxon>Marchantiophyta</taxon>
        <taxon>Marchantiopsida</taxon>
        <taxon>Marchantiidae</taxon>
        <taxon>Marchantiales</taxon>
        <taxon>Marchantiaceae</taxon>
        <taxon>Marchantia</taxon>
    </lineage>
</organism>
<protein>
    <submittedName>
        <fullName evidence="2">Uncharacterized protein</fullName>
    </submittedName>
</protein>
<dbReference type="FunFam" id="2.60.40.640:FF:000023">
    <property type="entry name" value="Vacuolar protein sorting-associated protein 26"/>
    <property type="match status" value="1"/>
</dbReference>